<evidence type="ECO:0000256" key="1">
    <source>
        <dbReference type="SAM" id="MobiDB-lite"/>
    </source>
</evidence>
<evidence type="ECO:0000313" key="2">
    <source>
        <dbReference type="EMBL" id="CAG8982123.1"/>
    </source>
</evidence>
<organism evidence="2 3">
    <name type="scientific">Hymenoscyphus albidus</name>
    <dbReference type="NCBI Taxonomy" id="595503"/>
    <lineage>
        <taxon>Eukaryota</taxon>
        <taxon>Fungi</taxon>
        <taxon>Dikarya</taxon>
        <taxon>Ascomycota</taxon>
        <taxon>Pezizomycotina</taxon>
        <taxon>Leotiomycetes</taxon>
        <taxon>Helotiales</taxon>
        <taxon>Helotiaceae</taxon>
        <taxon>Hymenoscyphus</taxon>
    </lineage>
</organism>
<protein>
    <submittedName>
        <fullName evidence="2">Uncharacterized protein</fullName>
    </submittedName>
</protein>
<name>A0A9N9Q161_9HELO</name>
<accession>A0A9N9Q161</accession>
<dbReference type="Proteomes" id="UP000701801">
    <property type="component" value="Unassembled WGS sequence"/>
</dbReference>
<dbReference type="EMBL" id="CAJVRM010000573">
    <property type="protein sequence ID" value="CAG8982123.1"/>
    <property type="molecule type" value="Genomic_DNA"/>
</dbReference>
<sequence length="93" mass="10443">MLSKLCCTGAGAARVHGEDETFLPARIIAKATIPSMRSSNPQRRNKKGDLVHPDRFVVTPYHDSVYNTNYMWADTAESSRNSRSSSDERLRQS</sequence>
<feature type="region of interest" description="Disordered" evidence="1">
    <location>
        <begin position="33"/>
        <end position="52"/>
    </location>
</feature>
<dbReference type="OrthoDB" id="10284098at2759"/>
<proteinExistence type="predicted"/>
<gene>
    <name evidence="2" type="ORF">HYALB_00003215</name>
</gene>
<keyword evidence="3" id="KW-1185">Reference proteome</keyword>
<evidence type="ECO:0000313" key="3">
    <source>
        <dbReference type="Proteomes" id="UP000701801"/>
    </source>
</evidence>
<comment type="caution">
    <text evidence="2">The sequence shown here is derived from an EMBL/GenBank/DDBJ whole genome shotgun (WGS) entry which is preliminary data.</text>
</comment>
<dbReference type="AlphaFoldDB" id="A0A9N9Q161"/>
<reference evidence="2" key="1">
    <citation type="submission" date="2021-07" db="EMBL/GenBank/DDBJ databases">
        <authorList>
            <person name="Durling M."/>
        </authorList>
    </citation>
    <scope>NUCLEOTIDE SEQUENCE</scope>
</reference>